<evidence type="ECO:0000313" key="3">
    <source>
        <dbReference type="Proteomes" id="UP000177362"/>
    </source>
</evidence>
<dbReference type="EMBL" id="MHQJ01000039">
    <property type="protein sequence ID" value="OHA00702.1"/>
    <property type="molecule type" value="Genomic_DNA"/>
</dbReference>
<sequence>MVIPQESKKSKSSKASQDFLTVETLRDGVVVMKDGSFRMILMASAFNFALKAPEEQDAIIAQYQNFLNSVDFPLQFVVQSRKLNIEPYLARMKDFERTQENELLKIQTSEYIDFVREFVELSNIVTKSFYIIVPFSPSIAEKAGATAFFGPLFGGSRKGSQALNDDNFSEFKTQLLQRVDSVQLGLQRFGVRSVVLKTEELIELFYGAYNLQELEKDKAEAAEPGAGK</sequence>
<dbReference type="AlphaFoldDB" id="A0A1G2KPX9"/>
<dbReference type="STRING" id="1802271.A3C11_01650"/>
<evidence type="ECO:0000313" key="2">
    <source>
        <dbReference type="EMBL" id="OHA00702.1"/>
    </source>
</evidence>
<protein>
    <recommendedName>
        <fullName evidence="1">TraC-like domain-containing protein</fullName>
    </recommendedName>
</protein>
<reference evidence="2 3" key="1">
    <citation type="journal article" date="2016" name="Nat. Commun.">
        <title>Thousands of microbial genomes shed light on interconnected biogeochemical processes in an aquifer system.</title>
        <authorList>
            <person name="Anantharaman K."/>
            <person name="Brown C.T."/>
            <person name="Hug L.A."/>
            <person name="Sharon I."/>
            <person name="Castelle C.J."/>
            <person name="Probst A.J."/>
            <person name="Thomas B.C."/>
            <person name="Singh A."/>
            <person name="Wilkins M.J."/>
            <person name="Karaoz U."/>
            <person name="Brodie E.L."/>
            <person name="Williams K.H."/>
            <person name="Hubbard S.S."/>
            <person name="Banfield J.F."/>
        </authorList>
    </citation>
    <scope>NUCLEOTIDE SEQUENCE [LARGE SCALE GENOMIC DNA]</scope>
</reference>
<organism evidence="2 3">
    <name type="scientific">Candidatus Sungbacteria bacterium RIFCSPHIGHO2_02_FULL_49_12</name>
    <dbReference type="NCBI Taxonomy" id="1802271"/>
    <lineage>
        <taxon>Bacteria</taxon>
        <taxon>Candidatus Sungiibacteriota</taxon>
    </lineage>
</organism>
<dbReference type="Proteomes" id="UP000177362">
    <property type="component" value="Unassembled WGS sequence"/>
</dbReference>
<gene>
    <name evidence="2" type="ORF">A3C11_01650</name>
</gene>
<evidence type="ECO:0000259" key="1">
    <source>
        <dbReference type="Pfam" id="PF26593"/>
    </source>
</evidence>
<dbReference type="Pfam" id="PF26593">
    <property type="entry name" value="TraC-like"/>
    <property type="match status" value="1"/>
</dbReference>
<accession>A0A1G2KPX9</accession>
<proteinExistence type="predicted"/>
<name>A0A1G2KPX9_9BACT</name>
<comment type="caution">
    <text evidence="2">The sequence shown here is derived from an EMBL/GenBank/DDBJ whole genome shotgun (WGS) entry which is preliminary data.</text>
</comment>
<dbReference type="InterPro" id="IPR058596">
    <property type="entry name" value="TraC-like_dom"/>
</dbReference>
<feature type="domain" description="TraC-like" evidence="1">
    <location>
        <begin position="27"/>
        <end position="205"/>
    </location>
</feature>